<feature type="chain" id="PRO_5012620604" evidence="2">
    <location>
        <begin position="33"/>
        <end position="90"/>
    </location>
</feature>
<reference evidence="4" key="1">
    <citation type="submission" date="2017-04" db="EMBL/GenBank/DDBJ databases">
        <authorList>
            <person name="Varghese N."/>
            <person name="Submissions S."/>
        </authorList>
    </citation>
    <scope>NUCLEOTIDE SEQUENCE [LARGE SCALE GENOMIC DNA]</scope>
    <source>
        <strain evidence="4">LMG 29540</strain>
    </source>
</reference>
<evidence type="ECO:0000256" key="2">
    <source>
        <dbReference type="SAM" id="SignalP"/>
    </source>
</evidence>
<evidence type="ECO:0000313" key="3">
    <source>
        <dbReference type="EMBL" id="SMG25683.1"/>
    </source>
</evidence>
<evidence type="ECO:0000313" key="4">
    <source>
        <dbReference type="Proteomes" id="UP000193228"/>
    </source>
</evidence>
<keyword evidence="2" id="KW-0732">Signal</keyword>
<sequence length="90" mass="9129">MKRSRETTLTAAGIALAATLATILASGTAAFAQTTAPRNGDSRSPMVKPPEAASGSGGAGTLDHMPIKRPGKAAYDRMTHEPPARGANAK</sequence>
<feature type="compositionally biased region" description="Basic and acidic residues" evidence="1">
    <location>
        <begin position="74"/>
        <end position="83"/>
    </location>
</feature>
<proteinExistence type="predicted"/>
<feature type="region of interest" description="Disordered" evidence="1">
    <location>
        <begin position="34"/>
        <end position="90"/>
    </location>
</feature>
<dbReference type="Proteomes" id="UP000193228">
    <property type="component" value="Unassembled WGS sequence"/>
</dbReference>
<name>A0A1X7JCP5_9BURK</name>
<dbReference type="OrthoDB" id="9134665at2"/>
<dbReference type="RefSeq" id="WP_085481598.1">
    <property type="nucleotide sequence ID" value="NZ_FXAT01000002.1"/>
</dbReference>
<dbReference type="EMBL" id="FXAT01000002">
    <property type="protein sequence ID" value="SMG25683.1"/>
    <property type="molecule type" value="Genomic_DNA"/>
</dbReference>
<keyword evidence="4" id="KW-1185">Reference proteome</keyword>
<feature type="signal peptide" evidence="2">
    <location>
        <begin position="1"/>
        <end position="32"/>
    </location>
</feature>
<accession>A0A1X7JCP5</accession>
<dbReference type="AlphaFoldDB" id="A0A1X7JCP5"/>
<organism evidence="3 4">
    <name type="scientific">Paraburkholderia susongensis</name>
    <dbReference type="NCBI Taxonomy" id="1515439"/>
    <lineage>
        <taxon>Bacteria</taxon>
        <taxon>Pseudomonadati</taxon>
        <taxon>Pseudomonadota</taxon>
        <taxon>Betaproteobacteria</taxon>
        <taxon>Burkholderiales</taxon>
        <taxon>Burkholderiaceae</taxon>
        <taxon>Paraburkholderia</taxon>
    </lineage>
</organism>
<evidence type="ECO:0000256" key="1">
    <source>
        <dbReference type="SAM" id="MobiDB-lite"/>
    </source>
</evidence>
<gene>
    <name evidence="3" type="ORF">SAMN06265784_102461</name>
</gene>
<protein>
    <submittedName>
        <fullName evidence="3">Uncharacterized protein</fullName>
    </submittedName>
</protein>